<dbReference type="GO" id="GO:0016620">
    <property type="term" value="F:oxidoreductase activity, acting on the aldehyde or oxo group of donors, NAD or NADP as acceptor"/>
    <property type="evidence" value="ECO:0007669"/>
    <property type="project" value="InterPro"/>
</dbReference>
<accession>A0A317VK58</accession>
<keyword evidence="5" id="KW-1185">Reference proteome</keyword>
<dbReference type="EMBL" id="MSFU01000012">
    <property type="protein sequence ID" value="PWY73547.1"/>
    <property type="molecule type" value="Genomic_DNA"/>
</dbReference>
<name>A0A317VK58_ASPEC</name>
<dbReference type="InterPro" id="IPR016163">
    <property type="entry name" value="Ald_DH_C"/>
</dbReference>
<protein>
    <submittedName>
        <fullName evidence="4">Aldehyde dehydrogenase</fullName>
    </submittedName>
</protein>
<organism evidence="4 5">
    <name type="scientific">Aspergillus eucalypticola (strain CBS 122712 / IBT 29274)</name>
    <dbReference type="NCBI Taxonomy" id="1448314"/>
    <lineage>
        <taxon>Eukaryota</taxon>
        <taxon>Fungi</taxon>
        <taxon>Dikarya</taxon>
        <taxon>Ascomycota</taxon>
        <taxon>Pezizomycotina</taxon>
        <taxon>Eurotiomycetes</taxon>
        <taxon>Eurotiomycetidae</taxon>
        <taxon>Eurotiales</taxon>
        <taxon>Aspergillaceae</taxon>
        <taxon>Aspergillus</taxon>
        <taxon>Aspergillus subgen. Circumdati</taxon>
    </lineage>
</organism>
<comment type="caution">
    <text evidence="4">The sequence shown here is derived from an EMBL/GenBank/DDBJ whole genome shotgun (WGS) entry which is preliminary data.</text>
</comment>
<evidence type="ECO:0000313" key="4">
    <source>
        <dbReference type="EMBL" id="PWY73547.1"/>
    </source>
</evidence>
<dbReference type="InterPro" id="IPR015590">
    <property type="entry name" value="Aldehyde_DH_dom"/>
</dbReference>
<feature type="non-terminal residue" evidence="4">
    <location>
        <position position="1"/>
    </location>
</feature>
<sequence length="151" mass="16369">RVQNLLQNAVQHGATVSAGRVSVSGAIVQPVALSGITKEMDLYHQESFGPVVTLFEFDTIDQAVKLANDTEYGLVSSVFSTDILMALKVARRIKSGFCHINGPMIHDEPHLPLGGQKASGYGKFGGTACINEFTEDRVVTIVGEREHRFPI</sequence>
<proteinExistence type="inferred from homology"/>
<dbReference type="GeneID" id="37049511"/>
<dbReference type="AlphaFoldDB" id="A0A317VK58"/>
<reference evidence="4" key="1">
    <citation type="submission" date="2016-12" db="EMBL/GenBank/DDBJ databases">
        <title>The genomes of Aspergillus section Nigri reveals drivers in fungal speciation.</title>
        <authorList>
            <consortium name="DOE Joint Genome Institute"/>
            <person name="Vesth T.C."/>
            <person name="Nybo J."/>
            <person name="Theobald S."/>
            <person name="Brandl J."/>
            <person name="Frisvad J.C."/>
            <person name="Nielsen K.F."/>
            <person name="Lyhne E.K."/>
            <person name="Kogle M.E."/>
            <person name="Kuo A."/>
            <person name="Riley R."/>
            <person name="Clum A."/>
            <person name="Nolan M."/>
            <person name="Lipzen A."/>
            <person name="Salamov A."/>
            <person name="Henrissat B."/>
            <person name="Wiebenga A."/>
            <person name="De vries R.P."/>
            <person name="Grigoriev I.V."/>
            <person name="Mortensen U.H."/>
            <person name="Andersen M.R."/>
            <person name="Baker S.E."/>
        </authorList>
    </citation>
    <scope>NUCLEOTIDE SEQUENCE</scope>
    <source>
        <strain evidence="4">CBS 122712</strain>
    </source>
</reference>
<evidence type="ECO:0000256" key="1">
    <source>
        <dbReference type="ARBA" id="ARBA00009986"/>
    </source>
</evidence>
<evidence type="ECO:0000313" key="5">
    <source>
        <dbReference type="Proteomes" id="UP000246171"/>
    </source>
</evidence>
<dbReference type="InterPro" id="IPR016161">
    <property type="entry name" value="Ald_DH/histidinol_DH"/>
</dbReference>
<gene>
    <name evidence="4" type="ORF">BO83DRAFT_313169</name>
</gene>
<dbReference type="SUPFAM" id="SSF53720">
    <property type="entry name" value="ALDH-like"/>
    <property type="match status" value="1"/>
</dbReference>
<keyword evidence="2" id="KW-0520">NAD</keyword>
<dbReference type="Proteomes" id="UP000246171">
    <property type="component" value="Unassembled WGS sequence"/>
</dbReference>
<dbReference type="Pfam" id="PF00171">
    <property type="entry name" value="Aldedh"/>
    <property type="match status" value="1"/>
</dbReference>
<dbReference type="OrthoDB" id="310895at2759"/>
<dbReference type="RefSeq" id="XP_025388351.1">
    <property type="nucleotide sequence ID" value="XM_025527549.1"/>
</dbReference>
<dbReference type="PANTHER" id="PTHR42986:SF1">
    <property type="entry name" value="BENZALDEHYDE DEHYDROGENASE YFMT"/>
    <property type="match status" value="1"/>
</dbReference>
<dbReference type="PANTHER" id="PTHR42986">
    <property type="entry name" value="BENZALDEHYDE DEHYDROGENASE YFMT"/>
    <property type="match status" value="1"/>
</dbReference>
<dbReference type="VEuPathDB" id="FungiDB:BO83DRAFT_313169"/>
<feature type="domain" description="Aldehyde dehydrogenase" evidence="3">
    <location>
        <begin position="1"/>
        <end position="139"/>
    </location>
</feature>
<evidence type="ECO:0000256" key="2">
    <source>
        <dbReference type="ARBA" id="ARBA00023027"/>
    </source>
</evidence>
<dbReference type="Gene3D" id="3.40.309.10">
    <property type="entry name" value="Aldehyde Dehydrogenase, Chain A, domain 2"/>
    <property type="match status" value="1"/>
</dbReference>
<comment type="similarity">
    <text evidence="1">Belongs to the aldehyde dehydrogenase family.</text>
</comment>
<evidence type="ECO:0000259" key="3">
    <source>
        <dbReference type="Pfam" id="PF00171"/>
    </source>
</evidence>